<reference evidence="2 3" key="1">
    <citation type="submission" date="2021-05" db="EMBL/GenBank/DDBJ databases">
        <title>A Polyphasic approach of four new species of the genus Ohtaekwangia: Ohtaekwangia histidinii sp. nov., Ohtaekwangia cretensis sp. nov., Ohtaekwangia indiensis sp. nov., Ohtaekwangia reichenbachii sp. nov. from diverse environment.</title>
        <authorList>
            <person name="Octaviana S."/>
        </authorList>
    </citation>
    <scope>NUCLEOTIDE SEQUENCE [LARGE SCALE GENOMIC DNA]</scope>
    <source>
        <strain evidence="2 3">PWU5</strain>
    </source>
</reference>
<dbReference type="InterPro" id="IPR051604">
    <property type="entry name" value="Ergot_Alk_Oxidoreductase"/>
</dbReference>
<keyword evidence="3" id="KW-1185">Reference proteome</keyword>
<dbReference type="Pfam" id="PF05368">
    <property type="entry name" value="NmrA"/>
    <property type="match status" value="1"/>
</dbReference>
<protein>
    <submittedName>
        <fullName evidence="2">NAD(P)H-binding protein</fullName>
    </submittedName>
</protein>
<organism evidence="2 3">
    <name type="scientific">Dawidia cretensis</name>
    <dbReference type="NCBI Taxonomy" id="2782350"/>
    <lineage>
        <taxon>Bacteria</taxon>
        <taxon>Pseudomonadati</taxon>
        <taxon>Bacteroidota</taxon>
        <taxon>Cytophagia</taxon>
        <taxon>Cytophagales</taxon>
        <taxon>Chryseotaleaceae</taxon>
        <taxon>Dawidia</taxon>
    </lineage>
</organism>
<sequence>MNIVLTGSVGNVGKPLTQELVKKGHAVTVITRKIERRKDIESLGAKAAIGSMFDVDFLSATFKDADIVYLMETLEAVGDFFDQEADFIGSINEIGNNYRQAVRQSGVKRVVHLSSIGAHMQKGNGILRFHNNVENILKQLPDDVCIKFIRPVGFYTNMFGLIRTIKTKGAIISNYGGDKKEPWASPFDIAAAIAEEIDRPFAGRTIRYVASDEVSPNEIAKALGAAIGKPDLPWQVIPDEQLLNAWLNIGFNAQLAHGFMEMQASQGSGLLYEDYYRNKPTLGKVKLEAFAKQFAAAYHKE</sequence>
<dbReference type="PANTHER" id="PTHR43162:SF1">
    <property type="entry name" value="PRESTALK A DIFFERENTIATION PROTEIN A"/>
    <property type="match status" value="1"/>
</dbReference>
<dbReference type="Proteomes" id="UP001319080">
    <property type="component" value="Unassembled WGS sequence"/>
</dbReference>
<dbReference type="InterPro" id="IPR008030">
    <property type="entry name" value="NmrA-like"/>
</dbReference>
<dbReference type="InterPro" id="IPR036291">
    <property type="entry name" value="NAD(P)-bd_dom_sf"/>
</dbReference>
<dbReference type="SUPFAM" id="SSF51735">
    <property type="entry name" value="NAD(P)-binding Rossmann-fold domains"/>
    <property type="match status" value="1"/>
</dbReference>
<evidence type="ECO:0000313" key="2">
    <source>
        <dbReference type="EMBL" id="MBT1712403.1"/>
    </source>
</evidence>
<dbReference type="EMBL" id="JAHESE010000065">
    <property type="protein sequence ID" value="MBT1712403.1"/>
    <property type="molecule type" value="Genomic_DNA"/>
</dbReference>
<comment type="caution">
    <text evidence="2">The sequence shown here is derived from an EMBL/GenBank/DDBJ whole genome shotgun (WGS) entry which is preliminary data.</text>
</comment>
<gene>
    <name evidence="2" type="ORF">KK062_29445</name>
</gene>
<accession>A0AAP2E3I6</accession>
<dbReference type="Gene3D" id="3.40.50.720">
    <property type="entry name" value="NAD(P)-binding Rossmann-like Domain"/>
    <property type="match status" value="1"/>
</dbReference>
<proteinExistence type="predicted"/>
<dbReference type="PANTHER" id="PTHR43162">
    <property type="match status" value="1"/>
</dbReference>
<name>A0AAP2E3I6_9BACT</name>
<dbReference type="AlphaFoldDB" id="A0AAP2E3I6"/>
<dbReference type="Gene3D" id="3.90.25.10">
    <property type="entry name" value="UDP-galactose 4-epimerase, domain 1"/>
    <property type="match status" value="1"/>
</dbReference>
<evidence type="ECO:0000313" key="3">
    <source>
        <dbReference type="Proteomes" id="UP001319080"/>
    </source>
</evidence>
<dbReference type="RefSeq" id="WP_254087967.1">
    <property type="nucleotide sequence ID" value="NZ_JAHESE010000065.1"/>
</dbReference>
<evidence type="ECO:0000259" key="1">
    <source>
        <dbReference type="Pfam" id="PF05368"/>
    </source>
</evidence>
<feature type="domain" description="NmrA-like" evidence="1">
    <location>
        <begin position="3"/>
        <end position="259"/>
    </location>
</feature>